<dbReference type="RefSeq" id="WP_258811526.1">
    <property type="nucleotide sequence ID" value="NZ_JANUGU010000002.1"/>
</dbReference>
<feature type="signal peptide" evidence="1">
    <location>
        <begin position="1"/>
        <end position="21"/>
    </location>
</feature>
<evidence type="ECO:0000313" key="2">
    <source>
        <dbReference type="EMBL" id="MCS0658340.1"/>
    </source>
</evidence>
<reference evidence="2 3" key="1">
    <citation type="submission" date="2022-08" db="EMBL/GenBank/DDBJ databases">
        <title>Reclassification of Massilia species as members of the genera Telluria, Duganella, Pseudoduganella, Mokoshia gen. nov. and Zemynaea gen. nov. using orthogonal and non-orthogonal genome-based approaches.</title>
        <authorList>
            <person name="Bowman J.P."/>
        </authorList>
    </citation>
    <scope>NUCLEOTIDE SEQUENCE [LARGE SCALE GENOMIC DNA]</scope>
    <source>
        <strain evidence="2 3">JCM 31606</strain>
    </source>
</reference>
<dbReference type="EMBL" id="JANUGU010000002">
    <property type="protein sequence ID" value="MCS0658340.1"/>
    <property type="molecule type" value="Genomic_DNA"/>
</dbReference>
<evidence type="ECO:0000313" key="3">
    <source>
        <dbReference type="Proteomes" id="UP001204621"/>
    </source>
</evidence>
<accession>A0ABT2CYT1</accession>
<organism evidence="2 3">
    <name type="scientific">Massilia terrae</name>
    <dbReference type="NCBI Taxonomy" id="1811224"/>
    <lineage>
        <taxon>Bacteria</taxon>
        <taxon>Pseudomonadati</taxon>
        <taxon>Pseudomonadota</taxon>
        <taxon>Betaproteobacteria</taxon>
        <taxon>Burkholderiales</taxon>
        <taxon>Oxalobacteraceae</taxon>
        <taxon>Telluria group</taxon>
        <taxon>Massilia</taxon>
    </lineage>
</organism>
<protein>
    <submittedName>
        <fullName evidence="2">DUF1800 domain-containing protein</fullName>
    </submittedName>
</protein>
<sequence length="548" mass="59979">MKRTAALIVVSLLCASSPLLAADLATDQQAVHVLNRLGYGPRPGDVERVKQMGVERYIDSQLHPESIPMPQDLEARLKSLETVSWSAGDALRQFNELRKEVRNEDEGAKQKRRLVLGKMNREAADARLLRAIDSPRQLQEVMVEFWFNHFNVFAGKGVDRALITSYERDAIRPFAMGSFRELLGATAHHPAMLYYLDNVVSTSSAYGEQLARRGNKGPRGLNENYARELMELHTLGVDGGYTQKDVTELARMLTGWTYQPQRMVRFNENFSFDPRRHDQGVKTWLGRTVQPSGQREGEMALDVLAVHPATAHHISFQLAQYFVSDNPPPALVDRMAKTWLATNGDIRSVLKTLFTSDEFMAPQTAGAKFKTPYQFVISAVRASGVEVTNVQPLLGAMTQLGMPLYGCQTPDGYKNTQEAWLNPDALTRRITFATALGSGRMALSGPLADQQQRQAMSASAALPARAMADGEMMPPAGAVAPAANPPMVTNTVAANAMAAAAAAQPLDPARLQATLDGSLSPRTLGLVASNPPDLRAAMLLGSPDFMQH</sequence>
<comment type="caution">
    <text evidence="2">The sequence shown here is derived from an EMBL/GenBank/DDBJ whole genome shotgun (WGS) entry which is preliminary data.</text>
</comment>
<dbReference type="InterPro" id="IPR014917">
    <property type="entry name" value="DUF1800"/>
</dbReference>
<proteinExistence type="predicted"/>
<keyword evidence="3" id="KW-1185">Reference proteome</keyword>
<keyword evidence="1" id="KW-0732">Signal</keyword>
<gene>
    <name evidence="2" type="ORF">NX778_09720</name>
</gene>
<dbReference type="Pfam" id="PF08811">
    <property type="entry name" value="DUF1800"/>
    <property type="match status" value="1"/>
</dbReference>
<name>A0ABT2CYT1_9BURK</name>
<feature type="chain" id="PRO_5047411273" evidence="1">
    <location>
        <begin position="22"/>
        <end position="548"/>
    </location>
</feature>
<dbReference type="Proteomes" id="UP001204621">
    <property type="component" value="Unassembled WGS sequence"/>
</dbReference>
<evidence type="ECO:0000256" key="1">
    <source>
        <dbReference type="SAM" id="SignalP"/>
    </source>
</evidence>